<protein>
    <submittedName>
        <fullName evidence="2">Uncharacterized protein</fullName>
    </submittedName>
</protein>
<evidence type="ECO:0000313" key="2">
    <source>
        <dbReference type="EMBL" id="CAI9732003.1"/>
    </source>
</evidence>
<organism evidence="2 3">
    <name type="scientific">Octopus vulgaris</name>
    <name type="common">Common octopus</name>
    <dbReference type="NCBI Taxonomy" id="6645"/>
    <lineage>
        <taxon>Eukaryota</taxon>
        <taxon>Metazoa</taxon>
        <taxon>Spiralia</taxon>
        <taxon>Lophotrochozoa</taxon>
        <taxon>Mollusca</taxon>
        <taxon>Cephalopoda</taxon>
        <taxon>Coleoidea</taxon>
        <taxon>Octopodiformes</taxon>
        <taxon>Octopoda</taxon>
        <taxon>Incirrata</taxon>
        <taxon>Octopodidae</taxon>
        <taxon>Octopus</taxon>
    </lineage>
</organism>
<dbReference type="SUPFAM" id="SSF69349">
    <property type="entry name" value="Phage fibre proteins"/>
    <property type="match status" value="1"/>
</dbReference>
<name>A0AA36BCS2_OCTVU</name>
<dbReference type="EMBL" id="OX597826">
    <property type="protein sequence ID" value="CAI9732003.1"/>
    <property type="molecule type" value="Genomic_DNA"/>
</dbReference>
<feature type="compositionally biased region" description="Low complexity" evidence="1">
    <location>
        <begin position="197"/>
        <end position="211"/>
    </location>
</feature>
<feature type="compositionally biased region" description="Low complexity" evidence="1">
    <location>
        <begin position="224"/>
        <end position="261"/>
    </location>
</feature>
<accession>A0AA36BCS2</accession>
<keyword evidence="3" id="KW-1185">Reference proteome</keyword>
<sequence>MDCMFICLDPSGESLRFIPFLRLSLCHGCLLDAKIKYLECKSFFTEFSNINELTNKLDYLCSDKPSDKQKILDCQRNATNGCDEFSEQDFLKGTDVDIYDELNKKLCEHKQDVRDKLPCYNNRRAKFNVSVFIEELHEERQDNNITILQNTCGIWSYFIENYLTKPLRSCSETLAEVFHEYITNQLPKICEVIKNNGSTTVDSGSSTTVDSDSSKTVDSDSSKTVDSGSSTTVDSGSSTTVDSGSSTTVDSGSSTTVGSGSNTTKHGTVDYGSSSSIENRSNKTNAKHRGKNEGLRVVLNTYLSWLLILSILFAIV</sequence>
<proteinExistence type="predicted"/>
<feature type="region of interest" description="Disordered" evidence="1">
    <location>
        <begin position="197"/>
        <end position="289"/>
    </location>
</feature>
<reference evidence="2" key="1">
    <citation type="submission" date="2023-08" db="EMBL/GenBank/DDBJ databases">
        <authorList>
            <person name="Alioto T."/>
            <person name="Alioto T."/>
            <person name="Gomez Garrido J."/>
        </authorList>
    </citation>
    <scope>NUCLEOTIDE SEQUENCE</scope>
</reference>
<dbReference type="AlphaFoldDB" id="A0AA36BCS2"/>
<gene>
    <name evidence="2" type="ORF">OCTVUL_1B023590</name>
</gene>
<feature type="compositionally biased region" description="Polar residues" evidence="1">
    <location>
        <begin position="262"/>
        <end position="284"/>
    </location>
</feature>
<dbReference type="Proteomes" id="UP001162480">
    <property type="component" value="Chromosome 13"/>
</dbReference>
<feature type="compositionally biased region" description="Basic and acidic residues" evidence="1">
    <location>
        <begin position="212"/>
        <end position="223"/>
    </location>
</feature>
<evidence type="ECO:0000256" key="1">
    <source>
        <dbReference type="SAM" id="MobiDB-lite"/>
    </source>
</evidence>
<evidence type="ECO:0000313" key="3">
    <source>
        <dbReference type="Proteomes" id="UP001162480"/>
    </source>
</evidence>